<keyword evidence="4 5" id="KW-0472">Membrane</keyword>
<dbReference type="GO" id="GO:0022857">
    <property type="term" value="F:transmembrane transporter activity"/>
    <property type="evidence" value="ECO:0007669"/>
    <property type="project" value="InterPro"/>
</dbReference>
<evidence type="ECO:0000259" key="6">
    <source>
        <dbReference type="PROSITE" id="PS50850"/>
    </source>
</evidence>
<feature type="transmembrane region" description="Helical" evidence="5">
    <location>
        <begin position="290"/>
        <end position="309"/>
    </location>
</feature>
<feature type="transmembrane region" description="Helical" evidence="5">
    <location>
        <begin position="80"/>
        <end position="103"/>
    </location>
</feature>
<protein>
    <recommendedName>
        <fullName evidence="6">Major facilitator superfamily (MFS) profile domain-containing protein</fullName>
    </recommendedName>
</protein>
<accession>A0A290ZA14</accession>
<dbReference type="Gene3D" id="1.20.1250.20">
    <property type="entry name" value="MFS general substrate transporter like domains"/>
    <property type="match status" value="1"/>
</dbReference>
<name>A0A290ZA14_9PSEU</name>
<evidence type="ECO:0000256" key="1">
    <source>
        <dbReference type="ARBA" id="ARBA00004651"/>
    </source>
</evidence>
<feature type="domain" description="Major facilitator superfamily (MFS) profile" evidence="6">
    <location>
        <begin position="15"/>
        <end position="403"/>
    </location>
</feature>
<reference evidence="7" key="1">
    <citation type="submission" date="2017-09" db="EMBL/GenBank/DDBJ databases">
        <title>Complete Genome Sequence of ansamitocin-producing Bacterium Actinosynnema pretiosum X47.</title>
        <authorList>
            <person name="Cao G."/>
            <person name="Zong G."/>
            <person name="Zhong C."/>
            <person name="Fu J."/>
        </authorList>
    </citation>
    <scope>NUCLEOTIDE SEQUENCE [LARGE SCALE GENOMIC DNA]</scope>
    <source>
        <strain evidence="7">X47</strain>
    </source>
</reference>
<feature type="transmembrane region" description="Helical" evidence="5">
    <location>
        <begin position="175"/>
        <end position="195"/>
    </location>
</feature>
<dbReference type="PANTHER" id="PTHR11360">
    <property type="entry name" value="MONOCARBOXYLATE TRANSPORTER"/>
    <property type="match status" value="1"/>
</dbReference>
<dbReference type="GO" id="GO:0005886">
    <property type="term" value="C:plasma membrane"/>
    <property type="evidence" value="ECO:0007669"/>
    <property type="project" value="UniProtKB-SubCell"/>
</dbReference>
<comment type="subcellular location">
    <subcellularLocation>
        <location evidence="1">Cell membrane</location>
        <topology evidence="1">Multi-pass membrane protein</topology>
    </subcellularLocation>
</comment>
<evidence type="ECO:0000313" key="7">
    <source>
        <dbReference type="EMBL" id="ATE55825.1"/>
    </source>
</evidence>
<feature type="transmembrane region" description="Helical" evidence="5">
    <location>
        <begin position="109"/>
        <end position="131"/>
    </location>
</feature>
<dbReference type="InterPro" id="IPR011701">
    <property type="entry name" value="MFS"/>
</dbReference>
<feature type="transmembrane region" description="Helical" evidence="5">
    <location>
        <begin position="143"/>
        <end position="163"/>
    </location>
</feature>
<organism evidence="7 8">
    <name type="scientific">Actinosynnema pretiosum</name>
    <dbReference type="NCBI Taxonomy" id="42197"/>
    <lineage>
        <taxon>Bacteria</taxon>
        <taxon>Bacillati</taxon>
        <taxon>Actinomycetota</taxon>
        <taxon>Actinomycetes</taxon>
        <taxon>Pseudonocardiales</taxon>
        <taxon>Pseudonocardiaceae</taxon>
        <taxon>Actinosynnema</taxon>
    </lineage>
</organism>
<evidence type="ECO:0000256" key="4">
    <source>
        <dbReference type="ARBA" id="ARBA00023136"/>
    </source>
</evidence>
<dbReference type="InterPro" id="IPR020846">
    <property type="entry name" value="MFS_dom"/>
</dbReference>
<feature type="transmembrane region" description="Helical" evidence="5">
    <location>
        <begin position="228"/>
        <end position="249"/>
    </location>
</feature>
<gene>
    <name evidence="7" type="ORF">CNX65_23190</name>
</gene>
<dbReference type="Pfam" id="PF07690">
    <property type="entry name" value="MFS_1"/>
    <property type="match status" value="1"/>
</dbReference>
<dbReference type="InterPro" id="IPR050327">
    <property type="entry name" value="Proton-linked_MCT"/>
</dbReference>
<dbReference type="PANTHER" id="PTHR11360:SF284">
    <property type="entry name" value="EG:103B4.3 PROTEIN-RELATED"/>
    <property type="match status" value="1"/>
</dbReference>
<evidence type="ECO:0000313" key="8">
    <source>
        <dbReference type="Proteomes" id="UP000218505"/>
    </source>
</evidence>
<feature type="transmembrane region" description="Helical" evidence="5">
    <location>
        <begin position="350"/>
        <end position="372"/>
    </location>
</feature>
<dbReference type="Proteomes" id="UP000218505">
    <property type="component" value="Chromosome"/>
</dbReference>
<dbReference type="RefSeq" id="WP_096495656.1">
    <property type="nucleotide sequence ID" value="NZ_CP023445.1"/>
</dbReference>
<feature type="transmembrane region" description="Helical" evidence="5">
    <location>
        <begin position="7"/>
        <end position="29"/>
    </location>
</feature>
<feature type="transmembrane region" description="Helical" evidence="5">
    <location>
        <begin position="378"/>
        <end position="398"/>
    </location>
</feature>
<dbReference type="KEGG" id="apre:CNX65_23190"/>
<feature type="transmembrane region" description="Helical" evidence="5">
    <location>
        <begin position="49"/>
        <end position="68"/>
    </location>
</feature>
<dbReference type="EMBL" id="CP023445">
    <property type="protein sequence ID" value="ATE55825.1"/>
    <property type="molecule type" value="Genomic_DNA"/>
</dbReference>
<evidence type="ECO:0000256" key="3">
    <source>
        <dbReference type="ARBA" id="ARBA00022989"/>
    </source>
</evidence>
<proteinExistence type="predicted"/>
<keyword evidence="3 5" id="KW-1133">Transmembrane helix</keyword>
<keyword evidence="8" id="KW-1185">Reference proteome</keyword>
<sequence length="416" mass="42938">MSGTPRIAGGITAFAIFATAVSFVISMAGSSMKSTVQVLFLPMVDSFDVTRGTLAVGTTLFAVVTALASSAVGHLADRIGAVPVLAMGAGIVGCVLLVCGTVTDIRLFVLAYGVLGAIGCTMLSFVPLGVLADQLFAGRNAGVLYAVLTNGAAVGFMVLVPLWTYLGGITDWRQILLGAGAVFLVVLLPLSLLLVRSSTRQPKPPAAPAEHGFLAGVRTAFADRRVRGLILPFFACGTTMAFVDVHLFPHMHDHGVAPVTSSVAFVLLGATEIAGSLVAGRLCDRGRIRATLVGGYLMRAGAMVLTPFFSAEFTVLVFGAVFGASYLVTVVATTMWIAKILPRGRKGTAIGVLWALHMVAVAVSSQLGAVIADRFHSYLPVIALSAVMTVGAALLVSLQPDPDAVGPEVSRTPAAA</sequence>
<dbReference type="SUPFAM" id="SSF103473">
    <property type="entry name" value="MFS general substrate transporter"/>
    <property type="match status" value="1"/>
</dbReference>
<keyword evidence="2 5" id="KW-0812">Transmembrane</keyword>
<evidence type="ECO:0000256" key="5">
    <source>
        <dbReference type="SAM" id="Phobius"/>
    </source>
</evidence>
<dbReference type="PROSITE" id="PS50850">
    <property type="entry name" value="MFS"/>
    <property type="match status" value="1"/>
</dbReference>
<feature type="transmembrane region" description="Helical" evidence="5">
    <location>
        <begin position="255"/>
        <end position="278"/>
    </location>
</feature>
<dbReference type="AlphaFoldDB" id="A0A290ZA14"/>
<feature type="transmembrane region" description="Helical" evidence="5">
    <location>
        <begin position="315"/>
        <end position="338"/>
    </location>
</feature>
<dbReference type="InterPro" id="IPR036259">
    <property type="entry name" value="MFS_trans_sf"/>
</dbReference>
<evidence type="ECO:0000256" key="2">
    <source>
        <dbReference type="ARBA" id="ARBA00022692"/>
    </source>
</evidence>